<accession>A0ABV9G974</accession>
<evidence type="ECO:0000256" key="3">
    <source>
        <dbReference type="ARBA" id="ARBA00022691"/>
    </source>
</evidence>
<comment type="caution">
    <text evidence="5">The sequence shown here is derived from an EMBL/GenBank/DDBJ whole genome shotgun (WGS) entry which is preliminary data.</text>
</comment>
<dbReference type="Pfam" id="PF13649">
    <property type="entry name" value="Methyltransf_25"/>
    <property type="match status" value="1"/>
</dbReference>
<dbReference type="GO" id="GO:0102208">
    <property type="term" value="F:2-polyprenyl-6-hydroxyphenol methylase activity"/>
    <property type="evidence" value="ECO:0007669"/>
    <property type="project" value="UniProtKB-EC"/>
</dbReference>
<keyword evidence="6" id="KW-1185">Reference proteome</keyword>
<organism evidence="5 6">
    <name type="scientific">Streptomyces maoxianensis</name>
    <dbReference type="NCBI Taxonomy" id="1459942"/>
    <lineage>
        <taxon>Bacteria</taxon>
        <taxon>Bacillati</taxon>
        <taxon>Actinomycetota</taxon>
        <taxon>Actinomycetes</taxon>
        <taxon>Kitasatosporales</taxon>
        <taxon>Streptomycetaceae</taxon>
        <taxon>Streptomyces</taxon>
    </lineage>
</organism>
<keyword evidence="1 5" id="KW-0489">Methyltransferase</keyword>
<evidence type="ECO:0000313" key="5">
    <source>
        <dbReference type="EMBL" id="MFC4609104.1"/>
    </source>
</evidence>
<sequence>MGTAPQIATEIHDFYTGTFDEATRLTATADGALELVRTQEILRRHLPPAPAAVLDIGGGPGIHAQWLSADGFTVHVVDPVARHVEQAAALGVGAEVGDARQLTAETGSYDVVLLLGPLYHLLEREDRDRALAEARRVVRPGGLVAAAAIGRYASLYEHVATTLLGTERVRDAVADILRTGRHEPGRKGFTAAYFHTADGLEEEMDAAGLSDIAVHGIEGPAWACLKAGEQLSGEQLIGSPMFAAALESARLAEPYPALLASSSHMLATARSLLG</sequence>
<dbReference type="Gene3D" id="3.40.50.150">
    <property type="entry name" value="Vaccinia Virus protein VP39"/>
    <property type="match status" value="1"/>
</dbReference>
<protein>
    <submittedName>
        <fullName evidence="5">Class I SAM-dependent methyltransferase</fullName>
        <ecNumber evidence="5">2.1.1.222</ecNumber>
        <ecNumber evidence="5">2.1.1.64</ecNumber>
    </submittedName>
</protein>
<dbReference type="CDD" id="cd02440">
    <property type="entry name" value="AdoMet_MTases"/>
    <property type="match status" value="1"/>
</dbReference>
<dbReference type="InterPro" id="IPR041698">
    <property type="entry name" value="Methyltransf_25"/>
</dbReference>
<dbReference type="GO" id="GO:0032259">
    <property type="term" value="P:methylation"/>
    <property type="evidence" value="ECO:0007669"/>
    <property type="project" value="UniProtKB-KW"/>
</dbReference>
<proteinExistence type="predicted"/>
<keyword evidence="2 5" id="KW-0808">Transferase</keyword>
<dbReference type="GO" id="GO:0061542">
    <property type="term" value="F:3-demethylubiquinol 3-O-methyltransferase activity"/>
    <property type="evidence" value="ECO:0007669"/>
    <property type="project" value="UniProtKB-EC"/>
</dbReference>
<dbReference type="RefSeq" id="WP_381195439.1">
    <property type="nucleotide sequence ID" value="NZ_JBHSFE010000011.1"/>
</dbReference>
<evidence type="ECO:0000256" key="1">
    <source>
        <dbReference type="ARBA" id="ARBA00022603"/>
    </source>
</evidence>
<evidence type="ECO:0000256" key="2">
    <source>
        <dbReference type="ARBA" id="ARBA00022679"/>
    </source>
</evidence>
<name>A0ABV9G974_9ACTN</name>
<dbReference type="PANTHER" id="PTHR43464">
    <property type="entry name" value="METHYLTRANSFERASE"/>
    <property type="match status" value="1"/>
</dbReference>
<reference evidence="6" key="1">
    <citation type="journal article" date="2019" name="Int. J. Syst. Evol. Microbiol.">
        <title>The Global Catalogue of Microorganisms (GCM) 10K type strain sequencing project: providing services to taxonomists for standard genome sequencing and annotation.</title>
        <authorList>
            <consortium name="The Broad Institute Genomics Platform"/>
            <consortium name="The Broad Institute Genome Sequencing Center for Infectious Disease"/>
            <person name="Wu L."/>
            <person name="Ma J."/>
        </authorList>
    </citation>
    <scope>NUCLEOTIDE SEQUENCE [LARGE SCALE GENOMIC DNA]</scope>
    <source>
        <strain evidence="6">CGMCC 4.7139</strain>
    </source>
</reference>
<dbReference type="EC" id="2.1.1.64" evidence="5"/>
<dbReference type="InterPro" id="IPR029063">
    <property type="entry name" value="SAM-dependent_MTases_sf"/>
</dbReference>
<dbReference type="PANTHER" id="PTHR43464:SF19">
    <property type="entry name" value="UBIQUINONE BIOSYNTHESIS O-METHYLTRANSFERASE, MITOCHONDRIAL"/>
    <property type="match status" value="1"/>
</dbReference>
<evidence type="ECO:0000259" key="4">
    <source>
        <dbReference type="Pfam" id="PF13649"/>
    </source>
</evidence>
<dbReference type="EMBL" id="JBHSFE010000011">
    <property type="protein sequence ID" value="MFC4609104.1"/>
    <property type="molecule type" value="Genomic_DNA"/>
</dbReference>
<gene>
    <name evidence="5" type="ORF">ACFO9E_14955</name>
</gene>
<feature type="domain" description="Methyltransferase" evidence="4">
    <location>
        <begin position="53"/>
        <end position="142"/>
    </location>
</feature>
<dbReference type="Proteomes" id="UP001595993">
    <property type="component" value="Unassembled WGS sequence"/>
</dbReference>
<evidence type="ECO:0000313" key="6">
    <source>
        <dbReference type="Proteomes" id="UP001595993"/>
    </source>
</evidence>
<keyword evidence="3" id="KW-0949">S-adenosyl-L-methionine</keyword>
<dbReference type="SUPFAM" id="SSF53335">
    <property type="entry name" value="S-adenosyl-L-methionine-dependent methyltransferases"/>
    <property type="match status" value="1"/>
</dbReference>
<dbReference type="EC" id="2.1.1.222" evidence="5"/>